<reference evidence="3 4" key="1">
    <citation type="submission" date="2019-08" db="EMBL/GenBank/DDBJ databases">
        <title>Whole genome sequencing of chitin degrading bacteria Chitinophaga pinensis YS16.</title>
        <authorList>
            <person name="Singh R.P."/>
            <person name="Manchanda G."/>
            <person name="Maurya I.K."/>
            <person name="Joshi N.K."/>
            <person name="Srivastava A.K."/>
        </authorList>
    </citation>
    <scope>NUCLEOTIDE SEQUENCE [LARGE SCALE GENOMIC DNA]</scope>
    <source>
        <strain evidence="3 4">YS-16</strain>
    </source>
</reference>
<sequence>MRNLCWSLALMSAMWSCSPNEVTPPTPPTPPPTTPPPGPVDTPPKMKDWVMTTAYGDFISTTRNVKLAYDDNRRLKTWTLTSPDTDFSVHYENDTIHHVIFLRTDANGAYIGSSAIFLYRPDKRCEKVIYKKPLESYEVPYQDVINEENPYYSRIKDGDVYVLDSLVYSTTNQLTEIWEKRGWYLTLQKFVYADPQKMVPEKLQTYTSEDMVNLNFSGELTFTTNDMDQPAYRYLWISAFIPNLGPFTIALTPINPPSSALTKLVLVPKCITRYVSGSEQSPEFQYFYSADSTSFTGRLVTPGTTQRLVYNFEKQ</sequence>
<evidence type="ECO:0000256" key="2">
    <source>
        <dbReference type="SAM" id="SignalP"/>
    </source>
</evidence>
<feature type="signal peptide" evidence="2">
    <location>
        <begin position="1"/>
        <end position="21"/>
    </location>
</feature>
<comment type="caution">
    <text evidence="3">The sequence shown here is derived from an EMBL/GenBank/DDBJ whole genome shotgun (WGS) entry which is preliminary data.</text>
</comment>
<evidence type="ECO:0008006" key="5">
    <source>
        <dbReference type="Google" id="ProtNLM"/>
    </source>
</evidence>
<feature type="compositionally biased region" description="Pro residues" evidence="1">
    <location>
        <begin position="22"/>
        <end position="42"/>
    </location>
</feature>
<keyword evidence="4" id="KW-1185">Reference proteome</keyword>
<evidence type="ECO:0000313" key="4">
    <source>
        <dbReference type="Proteomes" id="UP000318815"/>
    </source>
</evidence>
<dbReference type="Proteomes" id="UP000318815">
    <property type="component" value="Unassembled WGS sequence"/>
</dbReference>
<keyword evidence="2" id="KW-0732">Signal</keyword>
<feature type="region of interest" description="Disordered" evidence="1">
    <location>
        <begin position="19"/>
        <end position="43"/>
    </location>
</feature>
<organism evidence="3 4">
    <name type="scientific">Chitinophaga pinensis</name>
    <dbReference type="NCBI Taxonomy" id="79329"/>
    <lineage>
        <taxon>Bacteria</taxon>
        <taxon>Pseudomonadati</taxon>
        <taxon>Bacteroidota</taxon>
        <taxon>Chitinophagia</taxon>
        <taxon>Chitinophagales</taxon>
        <taxon>Chitinophagaceae</taxon>
        <taxon>Chitinophaga</taxon>
    </lineage>
</organism>
<accession>A0A5C6LKQ0</accession>
<evidence type="ECO:0000256" key="1">
    <source>
        <dbReference type="SAM" id="MobiDB-lite"/>
    </source>
</evidence>
<evidence type="ECO:0000313" key="3">
    <source>
        <dbReference type="EMBL" id="TWV88657.1"/>
    </source>
</evidence>
<name>A0A5C6LKQ0_9BACT</name>
<protein>
    <recommendedName>
        <fullName evidence="5">DUF4595 domain-containing protein</fullName>
    </recommendedName>
</protein>
<gene>
    <name evidence="3" type="ORF">FEF09_30355</name>
</gene>
<dbReference type="EMBL" id="VOHS01000096">
    <property type="protein sequence ID" value="TWV88657.1"/>
    <property type="molecule type" value="Genomic_DNA"/>
</dbReference>
<feature type="chain" id="PRO_5022862666" description="DUF4595 domain-containing protein" evidence="2">
    <location>
        <begin position="22"/>
        <end position="315"/>
    </location>
</feature>
<dbReference type="OrthoDB" id="680155at2"/>
<proteinExistence type="predicted"/>
<dbReference type="RefSeq" id="WP_146308648.1">
    <property type="nucleotide sequence ID" value="NZ_VOHS01000096.1"/>
</dbReference>
<dbReference type="AlphaFoldDB" id="A0A5C6LKQ0"/>